<accession>A0A6B1DCS7</accession>
<dbReference type="InterPro" id="IPR024408">
    <property type="entry name" value="Muramidase"/>
</dbReference>
<dbReference type="InterPro" id="IPR017853">
    <property type="entry name" value="GH"/>
</dbReference>
<dbReference type="SUPFAM" id="SSF51445">
    <property type="entry name" value="(Trans)glycosidases"/>
    <property type="match status" value="1"/>
</dbReference>
<dbReference type="EMBL" id="VXMH01000103">
    <property type="protein sequence ID" value="MYC97055.1"/>
    <property type="molecule type" value="Genomic_DNA"/>
</dbReference>
<evidence type="ECO:0000313" key="2">
    <source>
        <dbReference type="EMBL" id="MYC97055.1"/>
    </source>
</evidence>
<protein>
    <submittedName>
        <fullName evidence="2">N-acetylmuramidase family protein</fullName>
    </submittedName>
</protein>
<gene>
    <name evidence="2" type="ORF">F4X14_19020</name>
</gene>
<comment type="caution">
    <text evidence="2">The sequence shown here is derived from an EMBL/GenBank/DDBJ whole genome shotgun (WGS) entry which is preliminary data.</text>
</comment>
<feature type="domain" description="N-acetylmuramidase" evidence="1">
    <location>
        <begin position="386"/>
        <end position="561"/>
    </location>
</feature>
<proteinExistence type="predicted"/>
<sequence>MSKLGFHVQGFTPAAVAAVTAQRGAAVIKTMDLQPWAVEALQQWKRNNPGGLVTYRMWIGPEAEGAGAQIERWKEYCDRLAQYVKENAPNGLVDAVYVPFNEITPYAGAGLDRHCELLPQICEYLRGQWVHHGGMKVIAGNFSVTTPHPPEAWGRITGAMRGADYLSLHRYSKSSLREGHEHLYDFEEIYRRNPGLPSLILGEFGVDGALWTDESMPRDERFQGWRAFMDAQTYAAQLSEADDRLSNLDYVAGACVFNLDQYPPVDWSTYLYAGHPEILRVFNGRAAAPGARPAAAASTPQPAQDPPPWLPQELVINWRQWRDDDRNEWKRGSGRERLEFWKHARRIGVDVDRYTAAPATPAPTAAVQRSVGPVARMMADETGIDPALWQAVIDIETGGSGMTGDGYPICRFEVAQWRRRNGDAAWSQAAPFFEGERSWQGGDDKVNLDGSWRSIHGGQAFRRSVIAFASTFGDRDEAFASTSWGLFQLMGWHHDAAGYPTAEAMAAAFAESEEVQARAYLAWARQTGALEALHNKDLAGFVRVHNGNGQVGRFTQLLDRAARRHGWEG</sequence>
<dbReference type="Pfam" id="PF11860">
    <property type="entry name" value="Muramidase"/>
    <property type="match status" value="1"/>
</dbReference>
<dbReference type="AlphaFoldDB" id="A0A6B1DCS7"/>
<evidence type="ECO:0000259" key="1">
    <source>
        <dbReference type="Pfam" id="PF11860"/>
    </source>
</evidence>
<organism evidence="2">
    <name type="scientific">Caldilineaceae bacterium SB0661_bin_32</name>
    <dbReference type="NCBI Taxonomy" id="2605255"/>
    <lineage>
        <taxon>Bacteria</taxon>
        <taxon>Bacillati</taxon>
        <taxon>Chloroflexota</taxon>
        <taxon>Caldilineae</taxon>
        <taxon>Caldilineales</taxon>
        <taxon>Caldilineaceae</taxon>
    </lineage>
</organism>
<name>A0A6B1DCS7_9CHLR</name>
<reference evidence="2" key="1">
    <citation type="submission" date="2019-09" db="EMBL/GenBank/DDBJ databases">
        <title>Characterisation of the sponge microbiome using genome-centric metagenomics.</title>
        <authorList>
            <person name="Engelberts J.P."/>
            <person name="Robbins S.J."/>
            <person name="De Goeij J.M."/>
            <person name="Aranda M."/>
            <person name="Bell S.C."/>
            <person name="Webster N.S."/>
        </authorList>
    </citation>
    <scope>NUCLEOTIDE SEQUENCE</scope>
    <source>
        <strain evidence="2">SB0661_bin_32</strain>
    </source>
</reference>